<dbReference type="EMBL" id="LLXL01001694">
    <property type="protein sequence ID" value="PKK63249.1"/>
    <property type="molecule type" value="Genomic_DNA"/>
</dbReference>
<name>A0A2N1MNP6_9GLOM</name>
<evidence type="ECO:0000256" key="1">
    <source>
        <dbReference type="SAM" id="MobiDB-lite"/>
    </source>
</evidence>
<protein>
    <submittedName>
        <fullName evidence="2">Uncharacterized protein</fullName>
    </submittedName>
</protein>
<dbReference type="VEuPathDB" id="FungiDB:RhiirFUN_011675"/>
<sequence length="109" mass="12848">MITILTTQRRQTSNSFTKKTSRKKAKPSERDNSPILKRLIQELSTDNSENDISLQQNFFSTFSINVPIDFLKLYKDILDAEDTSKKMAQDLILRYFHFSKALKDQYNFF</sequence>
<proteinExistence type="predicted"/>
<organism evidence="2 3">
    <name type="scientific">Rhizophagus irregularis</name>
    <dbReference type="NCBI Taxonomy" id="588596"/>
    <lineage>
        <taxon>Eukaryota</taxon>
        <taxon>Fungi</taxon>
        <taxon>Fungi incertae sedis</taxon>
        <taxon>Mucoromycota</taxon>
        <taxon>Glomeromycotina</taxon>
        <taxon>Glomeromycetes</taxon>
        <taxon>Glomerales</taxon>
        <taxon>Glomeraceae</taxon>
        <taxon>Rhizophagus</taxon>
    </lineage>
</organism>
<dbReference type="AlphaFoldDB" id="A0A2N1MNP6"/>
<evidence type="ECO:0000313" key="3">
    <source>
        <dbReference type="Proteomes" id="UP000233469"/>
    </source>
</evidence>
<evidence type="ECO:0000313" key="2">
    <source>
        <dbReference type="EMBL" id="PKK63249.1"/>
    </source>
</evidence>
<gene>
    <name evidence="2" type="ORF">RhiirC2_789180</name>
</gene>
<accession>A0A2N1MNP6</accession>
<reference evidence="2 3" key="2">
    <citation type="submission" date="2017-10" db="EMBL/GenBank/DDBJ databases">
        <title>Extensive intraspecific genome diversity in a model arbuscular mycorrhizal fungus.</title>
        <authorList>
            <person name="Chen E.C.H."/>
            <person name="Morin E."/>
            <person name="Baudet D."/>
            <person name="Noel J."/>
            <person name="Ndikumana S."/>
            <person name="Charron P."/>
            <person name="St-Onge C."/>
            <person name="Giorgi J."/>
            <person name="Grigoriev I.V."/>
            <person name="Roux C."/>
            <person name="Martin F.M."/>
            <person name="Corradi N."/>
        </authorList>
    </citation>
    <scope>NUCLEOTIDE SEQUENCE [LARGE SCALE GENOMIC DNA]</scope>
    <source>
        <strain evidence="2 3">C2</strain>
    </source>
</reference>
<dbReference type="Proteomes" id="UP000233469">
    <property type="component" value="Unassembled WGS sequence"/>
</dbReference>
<reference evidence="2 3" key="1">
    <citation type="submission" date="2016-04" db="EMBL/GenBank/DDBJ databases">
        <title>Genome analyses suggest a sexual origin of heterokaryosis in a supposedly ancient asexual fungus.</title>
        <authorList>
            <person name="Ropars J."/>
            <person name="Sedzielewska K."/>
            <person name="Noel J."/>
            <person name="Charron P."/>
            <person name="Farinelli L."/>
            <person name="Marton T."/>
            <person name="Kruger M."/>
            <person name="Pelin A."/>
            <person name="Brachmann A."/>
            <person name="Corradi N."/>
        </authorList>
    </citation>
    <scope>NUCLEOTIDE SEQUENCE [LARGE SCALE GENOMIC DNA]</scope>
    <source>
        <strain evidence="2 3">C2</strain>
    </source>
</reference>
<feature type="compositionally biased region" description="Polar residues" evidence="1">
    <location>
        <begin position="1"/>
        <end position="18"/>
    </location>
</feature>
<feature type="region of interest" description="Disordered" evidence="1">
    <location>
        <begin position="1"/>
        <end position="32"/>
    </location>
</feature>
<comment type="caution">
    <text evidence="2">The sequence shown here is derived from an EMBL/GenBank/DDBJ whole genome shotgun (WGS) entry which is preliminary data.</text>
</comment>